<gene>
    <name evidence="10" type="ORF">PFICI_07287</name>
</gene>
<evidence type="ECO:0000259" key="9">
    <source>
        <dbReference type="PROSITE" id="PS50850"/>
    </source>
</evidence>
<evidence type="ECO:0000313" key="10">
    <source>
        <dbReference type="EMBL" id="ETS82285.1"/>
    </source>
</evidence>
<feature type="domain" description="Major facilitator superfamily (MFS) profile" evidence="9">
    <location>
        <begin position="68"/>
        <end position="455"/>
    </location>
</feature>
<dbReference type="InParanoid" id="W3X8C7"/>
<dbReference type="GO" id="GO:0022857">
    <property type="term" value="F:transmembrane transporter activity"/>
    <property type="evidence" value="ECO:0007669"/>
    <property type="project" value="InterPro"/>
</dbReference>
<evidence type="ECO:0000256" key="5">
    <source>
        <dbReference type="ARBA" id="ARBA00022989"/>
    </source>
</evidence>
<evidence type="ECO:0000256" key="3">
    <source>
        <dbReference type="ARBA" id="ARBA00022448"/>
    </source>
</evidence>
<feature type="transmembrane region" description="Helical" evidence="8">
    <location>
        <begin position="66"/>
        <end position="83"/>
    </location>
</feature>
<dbReference type="Proteomes" id="UP000030651">
    <property type="component" value="Unassembled WGS sequence"/>
</dbReference>
<dbReference type="PANTHER" id="PTHR23514">
    <property type="entry name" value="BYPASS OF STOP CODON PROTEIN 6"/>
    <property type="match status" value="1"/>
</dbReference>
<evidence type="ECO:0000256" key="8">
    <source>
        <dbReference type="SAM" id="Phobius"/>
    </source>
</evidence>
<dbReference type="EMBL" id="KI912112">
    <property type="protein sequence ID" value="ETS82285.1"/>
    <property type="molecule type" value="Genomic_DNA"/>
</dbReference>
<keyword evidence="6 8" id="KW-0472">Membrane</keyword>
<feature type="transmembrane region" description="Helical" evidence="8">
    <location>
        <begin position="431"/>
        <end position="451"/>
    </location>
</feature>
<feature type="transmembrane region" description="Helical" evidence="8">
    <location>
        <begin position="192"/>
        <end position="214"/>
    </location>
</feature>
<feature type="transmembrane region" description="Helical" evidence="8">
    <location>
        <begin position="158"/>
        <end position="180"/>
    </location>
</feature>
<dbReference type="InterPro" id="IPR011701">
    <property type="entry name" value="MFS"/>
</dbReference>
<evidence type="ECO:0000256" key="6">
    <source>
        <dbReference type="ARBA" id="ARBA00023136"/>
    </source>
</evidence>
<dbReference type="OrthoDB" id="413079at2759"/>
<evidence type="ECO:0000313" key="11">
    <source>
        <dbReference type="Proteomes" id="UP000030651"/>
    </source>
</evidence>
<feature type="transmembrane region" description="Helical" evidence="8">
    <location>
        <begin position="272"/>
        <end position="291"/>
    </location>
</feature>
<dbReference type="SUPFAM" id="SSF103473">
    <property type="entry name" value="MFS general substrate transporter"/>
    <property type="match status" value="1"/>
</dbReference>
<evidence type="ECO:0000256" key="4">
    <source>
        <dbReference type="ARBA" id="ARBA00022692"/>
    </source>
</evidence>
<feature type="region of interest" description="Disordered" evidence="7">
    <location>
        <begin position="1"/>
        <end position="58"/>
    </location>
</feature>
<organism evidence="10 11">
    <name type="scientific">Pestalotiopsis fici (strain W106-1 / CGMCC3.15140)</name>
    <dbReference type="NCBI Taxonomy" id="1229662"/>
    <lineage>
        <taxon>Eukaryota</taxon>
        <taxon>Fungi</taxon>
        <taxon>Dikarya</taxon>
        <taxon>Ascomycota</taxon>
        <taxon>Pezizomycotina</taxon>
        <taxon>Sordariomycetes</taxon>
        <taxon>Xylariomycetidae</taxon>
        <taxon>Amphisphaeriales</taxon>
        <taxon>Sporocadaceae</taxon>
        <taxon>Pestalotiopsis</taxon>
    </lineage>
</organism>
<keyword evidence="11" id="KW-1185">Reference proteome</keyword>
<keyword evidence="4 8" id="KW-0812">Transmembrane</keyword>
<name>W3X8C7_PESFW</name>
<feature type="transmembrane region" description="Helical" evidence="8">
    <location>
        <begin position="311"/>
        <end position="332"/>
    </location>
</feature>
<keyword evidence="5 8" id="KW-1133">Transmembrane helix</keyword>
<dbReference type="RefSeq" id="XP_007834059.1">
    <property type="nucleotide sequence ID" value="XM_007835868.1"/>
</dbReference>
<evidence type="ECO:0000256" key="7">
    <source>
        <dbReference type="SAM" id="MobiDB-lite"/>
    </source>
</evidence>
<accession>W3X8C7</accession>
<dbReference type="PANTHER" id="PTHR23514:SF3">
    <property type="entry name" value="BYPASS OF STOP CODON PROTEIN 6"/>
    <property type="match status" value="1"/>
</dbReference>
<protein>
    <recommendedName>
        <fullName evidence="9">Major facilitator superfamily (MFS) profile domain-containing protein</fullName>
    </recommendedName>
</protein>
<feature type="transmembrane region" description="Helical" evidence="8">
    <location>
        <begin position="133"/>
        <end position="152"/>
    </location>
</feature>
<feature type="transmembrane region" description="Helical" evidence="8">
    <location>
        <begin position="103"/>
        <end position="121"/>
    </location>
</feature>
<feature type="compositionally biased region" description="Low complexity" evidence="7">
    <location>
        <begin position="31"/>
        <end position="48"/>
    </location>
</feature>
<feature type="transmembrane region" description="Helical" evidence="8">
    <location>
        <begin position="339"/>
        <end position="360"/>
    </location>
</feature>
<dbReference type="PROSITE" id="PS50850">
    <property type="entry name" value="MFS"/>
    <property type="match status" value="1"/>
</dbReference>
<dbReference type="GO" id="GO:0016020">
    <property type="term" value="C:membrane"/>
    <property type="evidence" value="ECO:0007669"/>
    <property type="project" value="TreeGrafter"/>
</dbReference>
<dbReference type="InterPro" id="IPR036259">
    <property type="entry name" value="MFS_trans_sf"/>
</dbReference>
<feature type="transmembrane region" description="Helical" evidence="8">
    <location>
        <begin position="402"/>
        <end position="425"/>
    </location>
</feature>
<keyword evidence="3" id="KW-0813">Transport</keyword>
<dbReference type="AlphaFoldDB" id="W3X8C7"/>
<evidence type="ECO:0000256" key="1">
    <source>
        <dbReference type="ARBA" id="ARBA00004127"/>
    </source>
</evidence>
<dbReference type="FunFam" id="1.20.1250.20:FF:000286">
    <property type="entry name" value="MFS efflux transporter"/>
    <property type="match status" value="1"/>
</dbReference>
<comment type="subcellular location">
    <subcellularLocation>
        <location evidence="1">Endomembrane system</location>
        <topology evidence="1">Multi-pass membrane protein</topology>
    </subcellularLocation>
</comment>
<dbReference type="InterPro" id="IPR051788">
    <property type="entry name" value="MFS_Transporter"/>
</dbReference>
<dbReference type="KEGG" id="pfy:PFICI_07287"/>
<dbReference type="eggNOG" id="ENOG502QQA7">
    <property type="taxonomic scope" value="Eukaryota"/>
</dbReference>
<feature type="transmembrane region" description="Helical" evidence="8">
    <location>
        <begin position="220"/>
        <end position="242"/>
    </location>
</feature>
<dbReference type="Gene3D" id="1.20.1250.20">
    <property type="entry name" value="MFS general substrate transporter like domains"/>
    <property type="match status" value="2"/>
</dbReference>
<evidence type="ECO:0000256" key="2">
    <source>
        <dbReference type="ARBA" id="ARBA00008335"/>
    </source>
</evidence>
<comment type="similarity">
    <text evidence="2">Belongs to the major facilitator superfamily.</text>
</comment>
<dbReference type="HOGENOM" id="CLU_021993_0_0_1"/>
<dbReference type="OMA" id="WTWYSIL"/>
<dbReference type="InterPro" id="IPR020846">
    <property type="entry name" value="MFS_dom"/>
</dbReference>
<dbReference type="GeneID" id="19272300"/>
<reference evidence="11" key="1">
    <citation type="journal article" date="2015" name="BMC Genomics">
        <title>Genomic and transcriptomic analysis of the endophytic fungus Pestalotiopsis fici reveals its lifestyle and high potential for synthesis of natural products.</title>
        <authorList>
            <person name="Wang X."/>
            <person name="Zhang X."/>
            <person name="Liu L."/>
            <person name="Xiang M."/>
            <person name="Wang W."/>
            <person name="Sun X."/>
            <person name="Che Y."/>
            <person name="Guo L."/>
            <person name="Liu G."/>
            <person name="Guo L."/>
            <person name="Wang C."/>
            <person name="Yin W.B."/>
            <person name="Stadler M."/>
            <person name="Zhang X."/>
            <person name="Liu X."/>
        </authorList>
    </citation>
    <scope>NUCLEOTIDE SEQUENCE [LARGE SCALE GENOMIC DNA]</scope>
    <source>
        <strain evidence="11">W106-1 / CGMCC3.15140</strain>
    </source>
</reference>
<dbReference type="GO" id="GO:0012505">
    <property type="term" value="C:endomembrane system"/>
    <property type="evidence" value="ECO:0007669"/>
    <property type="project" value="UniProtKB-SubCell"/>
</dbReference>
<dbReference type="Pfam" id="PF07690">
    <property type="entry name" value="MFS_1"/>
    <property type="match status" value="1"/>
</dbReference>
<dbReference type="FunCoup" id="W3X8C7">
    <property type="interactions" value="14"/>
</dbReference>
<proteinExistence type="inferred from homology"/>
<sequence>MSDPQAPTRRPKHQAAPAETDPLLPGGGAEPTRTTTTTTSDRPASASSLVGSRGHPGGHVEGRHDLVLRIAAAMFAFMVMGTIQSVPGVLIPHLESYYGLSDTYVSIIFLISPVGYFLAAYMSSFIHLRFGQLGIAIIGPACQLIYAVGLCAHPPYSMVLFLSLIEAVGTGLLDGSWCAWAGAMANGNTVQGFLHGSYSIGASLGPLIAGTMISVGKTPWWSWFYVLSAFCVVMLVSSAYAFRAQDGKRYRAEKHDRNDSAIPHDKQDRFAIFRYSATWICAAYFLAYVGIESSITGWIVVYMLRARHASGYLASMCSALFNIGMAVGRLALGVVTDKLGVRLAVVIYLSTTIILQALFAMVELPAISAVLVTLIGFFLGPMFPSGVVLITRLLPPHLHVGTVSFVASTGQIGGALLPFALGAIADHVGIGAFQYIILAQLVATLFIWLCFPRLAVGVVGVSRSDEEDVMDRSHE</sequence>
<feature type="transmembrane region" description="Helical" evidence="8">
    <location>
        <begin position="366"/>
        <end position="390"/>
    </location>
</feature>